<gene>
    <name evidence="3" type="primary">repB</name>
</gene>
<name>A0A1S6QLB8_MAMSC</name>
<reference evidence="3" key="1">
    <citation type="submission" date="2016-10" db="EMBL/GenBank/DDBJ databases">
        <title>OptrA gene in florfenicol resistant Staphylococci swine origin.</title>
        <authorList>
            <person name="Li D."/>
            <person name="Fan R."/>
            <person name="Wu C."/>
            <person name="Schwarz S."/>
            <person name="Wang Y."/>
        </authorList>
    </citation>
    <scope>NUCLEOTIDE SEQUENCE</scope>
    <source>
        <strain evidence="3">W72</strain>
    </source>
</reference>
<dbReference type="EMBL" id="KX982167">
    <property type="protein sequence ID" value="AQW34592.1"/>
    <property type="molecule type" value="Genomic_DNA"/>
</dbReference>
<evidence type="ECO:0000259" key="2">
    <source>
        <dbReference type="Pfam" id="PF01051"/>
    </source>
</evidence>
<accession>A0A1S6QLB8</accession>
<dbReference type="GO" id="GO:0003887">
    <property type="term" value="F:DNA-directed DNA polymerase activity"/>
    <property type="evidence" value="ECO:0007669"/>
    <property type="project" value="InterPro"/>
</dbReference>
<sequence length="226" mass="27059">MTKFNGNVFVEYHSDLNKVIFNDFKAVELNLFFAICSLLKHCGSERMILEISEIKKIANYTSRSKKRFEPDFTNTIKKAKSLNFSVYSEFESKQLSMFNDDKTMIDFEGKKLSIALNPDFVYLLNNFDENSICFSMSDFTNLKSIYSKHLYRLFTEYQDEGTYTFSIEAFREFLDINSKYPHMKDIDRRILCMIKNELNQFYQYFQYKKVLEMPQRVIEIKFNFIK</sequence>
<dbReference type="Pfam" id="PF21205">
    <property type="entry name" value="Rep3_C"/>
    <property type="match status" value="1"/>
</dbReference>
<dbReference type="InterPro" id="IPR036388">
    <property type="entry name" value="WH-like_DNA-bd_sf"/>
</dbReference>
<dbReference type="InterPro" id="IPR000525">
    <property type="entry name" value="Initiator_Rep_WH1"/>
</dbReference>
<dbReference type="RefSeq" id="WP_103361574.1">
    <property type="nucleotide sequence ID" value="NZ_JAFEOE010000002.1"/>
</dbReference>
<evidence type="ECO:0000256" key="1">
    <source>
        <dbReference type="ARBA" id="ARBA00038283"/>
    </source>
</evidence>
<dbReference type="GO" id="GO:0006270">
    <property type="term" value="P:DNA replication initiation"/>
    <property type="evidence" value="ECO:0007669"/>
    <property type="project" value="InterPro"/>
</dbReference>
<feature type="domain" description="Initiator Rep protein WH1" evidence="2">
    <location>
        <begin position="10"/>
        <end position="154"/>
    </location>
</feature>
<dbReference type="InterPro" id="IPR036390">
    <property type="entry name" value="WH_DNA-bd_sf"/>
</dbReference>
<dbReference type="Pfam" id="PF01051">
    <property type="entry name" value="Rep3_N"/>
    <property type="match status" value="1"/>
</dbReference>
<dbReference type="AlphaFoldDB" id="A0A1S6QLB8"/>
<accession>A0A657XIJ1</accession>
<comment type="similarity">
    <text evidence="1">Belongs to the initiator RepB protein family.</text>
</comment>
<evidence type="ECO:0000313" key="3">
    <source>
        <dbReference type="EMBL" id="AQW34592.1"/>
    </source>
</evidence>
<dbReference type="Gene3D" id="1.10.10.10">
    <property type="entry name" value="Winged helix-like DNA-binding domain superfamily/Winged helix DNA-binding domain"/>
    <property type="match status" value="1"/>
</dbReference>
<proteinExistence type="inferred from homology"/>
<organism evidence="3">
    <name type="scientific">Mammaliicoccus sciuri</name>
    <name type="common">Staphylococcus sciuri</name>
    <dbReference type="NCBI Taxonomy" id="1296"/>
    <lineage>
        <taxon>Bacteria</taxon>
        <taxon>Bacillati</taxon>
        <taxon>Bacillota</taxon>
        <taxon>Bacilli</taxon>
        <taxon>Bacillales</taxon>
        <taxon>Staphylococcaceae</taxon>
        <taxon>Mammaliicoccus</taxon>
    </lineage>
</organism>
<dbReference type="SUPFAM" id="SSF46785">
    <property type="entry name" value="Winged helix' DNA-binding domain"/>
    <property type="match status" value="1"/>
</dbReference>
<protein>
    <submittedName>
        <fullName evidence="3">Replication protein RepB</fullName>
    </submittedName>
</protein>